<proteinExistence type="predicted"/>
<reference evidence="1 2" key="1">
    <citation type="submission" date="2020-09" db="EMBL/GenBank/DDBJ databases">
        <title>TT11 complete genome.</title>
        <authorList>
            <person name="Wu Z."/>
        </authorList>
    </citation>
    <scope>NUCLEOTIDE SEQUENCE [LARGE SCALE GENOMIC DNA]</scope>
    <source>
        <strain evidence="1 2">TT11</strain>
    </source>
</reference>
<dbReference type="GO" id="GO:0003746">
    <property type="term" value="F:translation elongation factor activity"/>
    <property type="evidence" value="ECO:0007669"/>
    <property type="project" value="UniProtKB-KW"/>
</dbReference>
<dbReference type="SUPFAM" id="SSF54534">
    <property type="entry name" value="FKBP-like"/>
    <property type="match status" value="1"/>
</dbReference>
<sequence>MTKDNTEIKQQLHSKCLFLVNERFEVIQRQIQQIQESLASETKSTAGDKHETGRAMLQLEREKAGQQLAEINKVKQVLSKIDSHILSSKVSLGSVVYTTQANYFISVSLGELKLEQDSFFAISPGTPIGQLLLGKAVGDKVTFRSQMFTITKIF</sequence>
<gene>
    <name evidence="1" type="ORF">ICJ83_04215</name>
</gene>
<name>A0A8J6UFD4_9FLAO</name>
<dbReference type="EMBL" id="JACVXB010000001">
    <property type="protein sequence ID" value="MBD0831331.1"/>
    <property type="molecule type" value="Genomic_DNA"/>
</dbReference>
<organism evidence="1 2">
    <name type="scientific">Aestuariibaculum sediminum</name>
    <dbReference type="NCBI Taxonomy" id="2770637"/>
    <lineage>
        <taxon>Bacteria</taxon>
        <taxon>Pseudomonadati</taxon>
        <taxon>Bacteroidota</taxon>
        <taxon>Flavobacteriia</taxon>
        <taxon>Flavobacteriales</taxon>
        <taxon>Flavobacteriaceae</taxon>
    </lineage>
</organism>
<accession>A0A8J6UFD4</accession>
<evidence type="ECO:0000313" key="1">
    <source>
        <dbReference type="EMBL" id="MBD0831331.1"/>
    </source>
</evidence>
<dbReference type="Proteomes" id="UP000600588">
    <property type="component" value="Unassembled WGS sequence"/>
</dbReference>
<dbReference type="InterPro" id="IPR023459">
    <property type="entry name" value="Tscrpt_elong_fac_GreA/B_fam"/>
</dbReference>
<dbReference type="GO" id="GO:0070063">
    <property type="term" value="F:RNA polymerase binding"/>
    <property type="evidence" value="ECO:0007669"/>
    <property type="project" value="InterPro"/>
</dbReference>
<comment type="caution">
    <text evidence="1">The sequence shown here is derived from an EMBL/GenBank/DDBJ whole genome shotgun (WGS) entry which is preliminary data.</text>
</comment>
<evidence type="ECO:0000313" key="2">
    <source>
        <dbReference type="Proteomes" id="UP000600588"/>
    </source>
</evidence>
<protein>
    <submittedName>
        <fullName evidence="1">GreA/GreB family elongation factor</fullName>
    </submittedName>
</protein>
<dbReference type="RefSeq" id="WP_188229092.1">
    <property type="nucleotide sequence ID" value="NZ_JACVXB010000001.1"/>
</dbReference>
<dbReference type="AlphaFoldDB" id="A0A8J6UFD4"/>
<keyword evidence="1" id="KW-0251">Elongation factor</keyword>
<dbReference type="PIRSF" id="PIRSF006092">
    <property type="entry name" value="GreA_GreB"/>
    <property type="match status" value="1"/>
</dbReference>
<keyword evidence="2" id="KW-1185">Reference proteome</keyword>
<keyword evidence="1" id="KW-0648">Protein biosynthesis</keyword>